<dbReference type="AlphaFoldDB" id="A0A0N5C0J3"/>
<accession>A0A0N5C0J3</accession>
<keyword evidence="2" id="KW-0472">Membrane</keyword>
<sequence>MNEDEYFKEKVVWIVGASTGIGEALSKHLSLYSAKIIISARRVEELSRVKSEIIEKYPSMKNKVEIVPCDITNHQSLSKIIDKSLSCYGKIDVVILNVGRSQRSGWCDIDEQVDLECFNLNALSPTILTRLFIKKYLREDGVDFMNPIQIVVVSSVCGVMPAVLSPSYTASKHALMGYFRLLGVEYSDKSLNVTIVCPSLTFSPNNVMNAFTNKTGEINGETLTNITDKHMTAERCAEAICQSAANKCNEVWLSKTFDILFLTYLSVYFPYLFLRTIKFIGIQKLRKIRGSK</sequence>
<dbReference type="PRINTS" id="PR00081">
    <property type="entry name" value="GDHRDH"/>
</dbReference>
<dbReference type="Gene3D" id="3.40.50.720">
    <property type="entry name" value="NAD(P)-binding Rossmann-like Domain"/>
    <property type="match status" value="1"/>
</dbReference>
<evidence type="ECO:0000313" key="3">
    <source>
        <dbReference type="Proteomes" id="UP000046392"/>
    </source>
</evidence>
<keyword evidence="2" id="KW-1133">Transmembrane helix</keyword>
<organism evidence="3 4">
    <name type="scientific">Strongyloides papillosus</name>
    <name type="common">Intestinal threadworm</name>
    <dbReference type="NCBI Taxonomy" id="174720"/>
    <lineage>
        <taxon>Eukaryota</taxon>
        <taxon>Metazoa</taxon>
        <taxon>Ecdysozoa</taxon>
        <taxon>Nematoda</taxon>
        <taxon>Chromadorea</taxon>
        <taxon>Rhabditida</taxon>
        <taxon>Tylenchina</taxon>
        <taxon>Panagrolaimomorpha</taxon>
        <taxon>Strongyloidoidea</taxon>
        <taxon>Strongyloididae</taxon>
        <taxon>Strongyloides</taxon>
    </lineage>
</organism>
<keyword evidence="3" id="KW-1185">Reference proteome</keyword>
<dbReference type="STRING" id="174720.A0A0N5C0J3"/>
<keyword evidence="1" id="KW-0560">Oxidoreductase</keyword>
<protein>
    <submittedName>
        <fullName evidence="4">Dehydrogenase/reductase SDR family member 7</fullName>
    </submittedName>
</protein>
<dbReference type="SUPFAM" id="SSF51735">
    <property type="entry name" value="NAD(P)-binding Rossmann-fold domains"/>
    <property type="match status" value="1"/>
</dbReference>
<dbReference type="InterPro" id="IPR002347">
    <property type="entry name" value="SDR_fam"/>
</dbReference>
<dbReference type="PANTHER" id="PTHR44269">
    <property type="entry name" value="DEHYDROGENASE/REDUCTASE SDR FAMILY MEMBER 7-RELATED"/>
    <property type="match status" value="1"/>
</dbReference>
<dbReference type="InterPro" id="IPR020904">
    <property type="entry name" value="Sc_DH/Rdtase_CS"/>
</dbReference>
<evidence type="ECO:0000256" key="1">
    <source>
        <dbReference type="ARBA" id="ARBA00023002"/>
    </source>
</evidence>
<reference evidence="4" key="1">
    <citation type="submission" date="2017-02" db="UniProtKB">
        <authorList>
            <consortium name="WormBaseParasite"/>
        </authorList>
    </citation>
    <scope>IDENTIFICATION</scope>
</reference>
<dbReference type="InterPro" id="IPR036291">
    <property type="entry name" value="NAD(P)-bd_dom_sf"/>
</dbReference>
<dbReference type="Pfam" id="PF00106">
    <property type="entry name" value="adh_short"/>
    <property type="match status" value="1"/>
</dbReference>
<evidence type="ECO:0000313" key="4">
    <source>
        <dbReference type="WBParaSite" id="SPAL_0001152100.1"/>
    </source>
</evidence>
<dbReference type="GO" id="GO:0016491">
    <property type="term" value="F:oxidoreductase activity"/>
    <property type="evidence" value="ECO:0007669"/>
    <property type="project" value="UniProtKB-KW"/>
</dbReference>
<dbReference type="PROSITE" id="PS00061">
    <property type="entry name" value="ADH_SHORT"/>
    <property type="match status" value="1"/>
</dbReference>
<evidence type="ECO:0000256" key="2">
    <source>
        <dbReference type="SAM" id="Phobius"/>
    </source>
</evidence>
<name>A0A0N5C0J3_STREA</name>
<keyword evidence="2" id="KW-0812">Transmembrane</keyword>
<dbReference type="PANTHER" id="PTHR44269:SF1">
    <property type="entry name" value="DEHYDROGENASE_REDUCTASE SDR FAMILY MEMBER 7"/>
    <property type="match status" value="1"/>
</dbReference>
<dbReference type="Proteomes" id="UP000046392">
    <property type="component" value="Unplaced"/>
</dbReference>
<proteinExistence type="predicted"/>
<feature type="transmembrane region" description="Helical" evidence="2">
    <location>
        <begin position="252"/>
        <end position="274"/>
    </location>
</feature>
<dbReference type="WBParaSite" id="SPAL_0001152100.1">
    <property type="protein sequence ID" value="SPAL_0001152100.1"/>
    <property type="gene ID" value="SPAL_0001152100"/>
</dbReference>
<dbReference type="InterPro" id="IPR053011">
    <property type="entry name" value="SDR_family_member_7"/>
</dbReference>